<accession>A0AAN9B8Z1</accession>
<evidence type="ECO:0008006" key="5">
    <source>
        <dbReference type="Google" id="ProtNLM"/>
    </source>
</evidence>
<dbReference type="Proteomes" id="UP001374579">
    <property type="component" value="Unassembled WGS sequence"/>
</dbReference>
<feature type="compositionally biased region" description="Polar residues" evidence="1">
    <location>
        <begin position="383"/>
        <end position="392"/>
    </location>
</feature>
<evidence type="ECO:0000313" key="4">
    <source>
        <dbReference type="Proteomes" id="UP001374579"/>
    </source>
</evidence>
<gene>
    <name evidence="3" type="ORF">V1264_003504</name>
</gene>
<feature type="compositionally biased region" description="Low complexity" evidence="1">
    <location>
        <begin position="412"/>
        <end position="425"/>
    </location>
</feature>
<dbReference type="InterPro" id="IPR016187">
    <property type="entry name" value="CTDL_fold"/>
</dbReference>
<keyword evidence="2" id="KW-0812">Transmembrane</keyword>
<comment type="caution">
    <text evidence="3">The sequence shown here is derived from an EMBL/GenBank/DDBJ whole genome shotgun (WGS) entry which is preliminary data.</text>
</comment>
<keyword evidence="2" id="KW-1133">Transmembrane helix</keyword>
<name>A0AAN9B8Z1_9CAEN</name>
<dbReference type="InterPro" id="IPR016186">
    <property type="entry name" value="C-type_lectin-like/link_sf"/>
</dbReference>
<feature type="region of interest" description="Disordered" evidence="1">
    <location>
        <begin position="458"/>
        <end position="523"/>
    </location>
</feature>
<feature type="region of interest" description="Disordered" evidence="1">
    <location>
        <begin position="355"/>
        <end position="425"/>
    </location>
</feature>
<dbReference type="SUPFAM" id="SSF56436">
    <property type="entry name" value="C-type lectin-like"/>
    <property type="match status" value="1"/>
</dbReference>
<feature type="transmembrane region" description="Helical" evidence="2">
    <location>
        <begin position="606"/>
        <end position="630"/>
    </location>
</feature>
<reference evidence="3 4" key="1">
    <citation type="submission" date="2024-02" db="EMBL/GenBank/DDBJ databases">
        <title>Chromosome-scale genome assembly of the rough periwinkle Littorina saxatilis.</title>
        <authorList>
            <person name="De Jode A."/>
            <person name="Faria R."/>
            <person name="Formenti G."/>
            <person name="Sims Y."/>
            <person name="Smith T.P."/>
            <person name="Tracey A."/>
            <person name="Wood J.M.D."/>
            <person name="Zagrodzka Z.B."/>
            <person name="Johannesson K."/>
            <person name="Butlin R.K."/>
            <person name="Leder E.H."/>
        </authorList>
    </citation>
    <scope>NUCLEOTIDE SEQUENCE [LARGE SCALE GENOMIC DNA]</scope>
    <source>
        <strain evidence="3">Snail1</strain>
        <tissue evidence="3">Muscle</tissue>
    </source>
</reference>
<dbReference type="Gene3D" id="3.10.100.10">
    <property type="entry name" value="Mannose-Binding Protein A, subunit A"/>
    <property type="match status" value="1"/>
</dbReference>
<sequence>MQVFGWATGGTINSSDILPLDDTAKAPDSVLLVRLNNSTMKLQPQNRASRHFFLCEGSPAPNQNRAASPNPTSLTWTMLGDIKRFAFSDDKKTFLEAKKACAAQPGSVRLAVLDILFQDVSDEVWLQNSKTAADLEYWVDAVGAFDDEQTFLWGDGKNIDPKVWGKEKPDDNALVARLIVEHNVTVLAPTNSSSVEKRYICEEVPDIVLEWRQLGTPPKLFGFSRTASWGLQWAKEACLRQSGDVTLARLDTHLDDVIQVVRNSNFDMAGDTIEFWVDGTLKKKGETLIHWGNGVEVTVNSSRWLPEVPSSNDTNVIVRTKNGETAIAGFDNLVAPFKYICEGIPANTLNEQIQLSPPCTKDDPTTATSTSKFTTSVSVATSGRKTPSSDLFPTTEEANPVPVNDTATNENLSSTSASDSHSSTLHSYSGLLENYATLTALTPSLDVSTKGAGKTMQSAVTSAAEEPSLRVTSEVKQTPLLPPSQTSSETSFTQNNDAETQSSFTTQNSQGENTATEMRPIDQTSSVAAVTSVEQTNSFNSRREYFSCSCHCGFAKYLNGNISTEQKITNIQDNLLLNKKTLSSSKRRLKSASDDRPTAQAVGGCGIVIIVCVVCFIVAPDIASVVFFIVRKMKRESEKEIDAQSDCDCFQDGTV</sequence>
<feature type="compositionally biased region" description="Low complexity" evidence="1">
    <location>
        <begin position="365"/>
        <end position="382"/>
    </location>
</feature>
<keyword evidence="4" id="KW-1185">Reference proteome</keyword>
<evidence type="ECO:0000313" key="3">
    <source>
        <dbReference type="EMBL" id="KAK7099355.1"/>
    </source>
</evidence>
<feature type="compositionally biased region" description="Polar residues" evidence="1">
    <location>
        <begin position="483"/>
        <end position="523"/>
    </location>
</feature>
<evidence type="ECO:0000256" key="1">
    <source>
        <dbReference type="SAM" id="MobiDB-lite"/>
    </source>
</evidence>
<organism evidence="3 4">
    <name type="scientific">Littorina saxatilis</name>
    <dbReference type="NCBI Taxonomy" id="31220"/>
    <lineage>
        <taxon>Eukaryota</taxon>
        <taxon>Metazoa</taxon>
        <taxon>Spiralia</taxon>
        <taxon>Lophotrochozoa</taxon>
        <taxon>Mollusca</taxon>
        <taxon>Gastropoda</taxon>
        <taxon>Caenogastropoda</taxon>
        <taxon>Littorinimorpha</taxon>
        <taxon>Littorinoidea</taxon>
        <taxon>Littorinidae</taxon>
        <taxon>Littorina</taxon>
    </lineage>
</organism>
<proteinExistence type="predicted"/>
<dbReference type="AlphaFoldDB" id="A0AAN9B8Z1"/>
<evidence type="ECO:0000256" key="2">
    <source>
        <dbReference type="SAM" id="Phobius"/>
    </source>
</evidence>
<protein>
    <recommendedName>
        <fullName evidence="5">C-type lectin domain-containing protein</fullName>
    </recommendedName>
</protein>
<dbReference type="EMBL" id="JBAMIC010000012">
    <property type="protein sequence ID" value="KAK7099355.1"/>
    <property type="molecule type" value="Genomic_DNA"/>
</dbReference>
<keyword evidence="2" id="KW-0472">Membrane</keyword>